<dbReference type="HOGENOM" id="CLU_1978757_0_0_0"/>
<organism evidence="1 2">
    <name type="scientific">Leptospirillum ferrooxidans (strain C2-3)</name>
    <dbReference type="NCBI Taxonomy" id="1162668"/>
    <lineage>
        <taxon>Bacteria</taxon>
        <taxon>Pseudomonadati</taxon>
        <taxon>Nitrospirota</taxon>
        <taxon>Nitrospiria</taxon>
        <taxon>Nitrospirales</taxon>
        <taxon>Nitrospiraceae</taxon>
        <taxon>Leptospirillum</taxon>
    </lineage>
</organism>
<name>I0IKK3_LEPFC</name>
<dbReference type="AlphaFoldDB" id="I0IKK3"/>
<dbReference type="KEGG" id="lfc:LFE_0073"/>
<reference evidence="2" key="2">
    <citation type="submission" date="2012-03" db="EMBL/GenBank/DDBJ databases">
        <title>The complete genome sequence of the pioneer microbe on fresh volcanic deposit, Leptospirillum ferrooxidans strain C2-3.</title>
        <authorList>
            <person name="Fujimura R."/>
            <person name="Sato Y."/>
            <person name="Nishizawa T."/>
            <person name="Nanba K."/>
            <person name="Oshima K."/>
            <person name="Hattori M."/>
            <person name="Kamijo T."/>
            <person name="Ohta H."/>
        </authorList>
    </citation>
    <scope>NUCLEOTIDE SEQUENCE [LARGE SCALE GENOMIC DNA]</scope>
    <source>
        <strain evidence="2">C2-3</strain>
    </source>
</reference>
<dbReference type="Proteomes" id="UP000007382">
    <property type="component" value="Chromosome"/>
</dbReference>
<gene>
    <name evidence="1" type="ordered locus">LFE_0073</name>
</gene>
<reference evidence="1 2" key="1">
    <citation type="journal article" date="2012" name="J. Bacteriol.">
        <title>Complete Genome Sequence of Leptospirillum ferrooxidans Strain C2-3, Isolated from a Fresh Volcanic Ash Deposit on the Island of Miyake, Japan.</title>
        <authorList>
            <person name="Fujimura R."/>
            <person name="Sato Y."/>
            <person name="Nishizawa T."/>
            <person name="Oshima K."/>
            <person name="Kim S.-W."/>
            <person name="Hattori M."/>
            <person name="Kamijo T."/>
            <person name="Ohta H."/>
        </authorList>
    </citation>
    <scope>NUCLEOTIDE SEQUENCE [LARGE SCALE GENOMIC DNA]</scope>
    <source>
        <strain evidence="1 2">C2-3</strain>
    </source>
</reference>
<sequence length="126" mass="14712">MLAIRNEIVRVLSSDDTPKEFSKRLGVGIGFLRYRFPEKSRKIAARYRNWLREKKEALFQSRCEAIRKAVEELEAAQEYPSKGKVFGRIPEMSVGGGKDQKLTNVWKEAIRSRLRVKKELNQNWEA</sequence>
<keyword evidence="2" id="KW-1185">Reference proteome</keyword>
<protein>
    <submittedName>
        <fullName evidence="1">Uncharacterized protein</fullName>
    </submittedName>
</protein>
<proteinExistence type="predicted"/>
<accession>I0IKK3</accession>
<evidence type="ECO:0000313" key="2">
    <source>
        <dbReference type="Proteomes" id="UP000007382"/>
    </source>
</evidence>
<dbReference type="EMBL" id="AP012342">
    <property type="protein sequence ID" value="BAM05802.1"/>
    <property type="molecule type" value="Genomic_DNA"/>
</dbReference>
<dbReference type="PATRIC" id="fig|1162668.3.peg.84"/>
<evidence type="ECO:0000313" key="1">
    <source>
        <dbReference type="EMBL" id="BAM05802.1"/>
    </source>
</evidence>